<dbReference type="EC" id="6.3.2.17" evidence="17"/>
<dbReference type="Proteomes" id="UP000770015">
    <property type="component" value="Unassembled WGS sequence"/>
</dbReference>
<accession>A0A9P8VAD9</accession>
<keyword evidence="9 19" id="KW-0479">Metal-binding</keyword>
<feature type="binding site" evidence="19">
    <location>
        <position position="268"/>
    </location>
    <ligand>
        <name>Mg(2+)</name>
        <dbReference type="ChEBI" id="CHEBI:18420"/>
        <label>1</label>
    </ligand>
</feature>
<evidence type="ECO:0000256" key="19">
    <source>
        <dbReference type="PIRSR" id="PIRSR038895-2"/>
    </source>
</evidence>
<dbReference type="PANTHER" id="PTHR11136">
    <property type="entry name" value="FOLYLPOLYGLUTAMATE SYNTHASE-RELATED"/>
    <property type="match status" value="1"/>
</dbReference>
<protein>
    <recommendedName>
        <fullName evidence="17">Folylpolyglutamate synthase</fullName>
        <ecNumber evidence="17">6.3.2.17</ecNumber>
    </recommendedName>
    <alternativeName>
        <fullName evidence="17">Folylpoly-gamma-glutamate synthetase</fullName>
    </alternativeName>
    <alternativeName>
        <fullName evidence="17">Tetrahydrofolylpolyglutamate synthase</fullName>
    </alternativeName>
</protein>
<evidence type="ECO:0000256" key="10">
    <source>
        <dbReference type="ARBA" id="ARBA00022741"/>
    </source>
</evidence>
<keyword evidence="22" id="KW-1185">Reference proteome</keyword>
<comment type="subcellular location">
    <subcellularLocation>
        <location evidence="3">Cytoplasm</location>
    </subcellularLocation>
    <subcellularLocation>
        <location evidence="1">Mitochondrion inner membrane</location>
    </subcellularLocation>
    <subcellularLocation>
        <location evidence="2">Mitochondrion matrix</location>
    </subcellularLocation>
</comment>
<keyword evidence="14" id="KW-0496">Mitochondrion</keyword>
<feature type="binding site" evidence="18">
    <location>
        <position position="405"/>
    </location>
    <ligand>
        <name>ATP</name>
        <dbReference type="ChEBI" id="CHEBI:30616"/>
    </ligand>
</feature>
<keyword evidence="11" id="KW-0999">Mitochondrion inner membrane</keyword>
<dbReference type="NCBIfam" id="TIGR01499">
    <property type="entry name" value="folC"/>
    <property type="match status" value="1"/>
</dbReference>
<dbReference type="GO" id="GO:0004326">
    <property type="term" value="F:tetrahydrofolylpolyglutamate synthase activity"/>
    <property type="evidence" value="ECO:0007669"/>
    <property type="project" value="UniProtKB-EC"/>
</dbReference>
<dbReference type="InterPro" id="IPR001645">
    <property type="entry name" value="Folylpolyglutamate_synth"/>
</dbReference>
<keyword evidence="10 18" id="KW-0547">Nucleotide-binding</keyword>
<dbReference type="SUPFAM" id="SSF53623">
    <property type="entry name" value="MurD-like peptide ligases, catalytic domain"/>
    <property type="match status" value="1"/>
</dbReference>
<dbReference type="PANTHER" id="PTHR11136:SF5">
    <property type="entry name" value="FOLYLPOLYGLUTAMATE SYNTHASE, MITOCHONDRIAL"/>
    <property type="match status" value="1"/>
</dbReference>
<keyword evidence="6" id="KW-0963">Cytoplasm</keyword>
<feature type="region of interest" description="Disordered" evidence="20">
    <location>
        <begin position="27"/>
        <end position="62"/>
    </location>
</feature>
<evidence type="ECO:0000256" key="9">
    <source>
        <dbReference type="ARBA" id="ARBA00022723"/>
    </source>
</evidence>
<evidence type="ECO:0000256" key="8">
    <source>
        <dbReference type="ARBA" id="ARBA00022598"/>
    </source>
</evidence>
<dbReference type="GO" id="GO:0005829">
    <property type="term" value="C:cytosol"/>
    <property type="evidence" value="ECO:0007669"/>
    <property type="project" value="TreeGrafter"/>
</dbReference>
<dbReference type="PROSITE" id="PS01012">
    <property type="entry name" value="FOLYLPOLYGLU_SYNT_2"/>
    <property type="match status" value="1"/>
</dbReference>
<evidence type="ECO:0000256" key="17">
    <source>
        <dbReference type="PIRNR" id="PIRNR038895"/>
    </source>
</evidence>
<evidence type="ECO:0000313" key="22">
    <source>
        <dbReference type="Proteomes" id="UP000770015"/>
    </source>
</evidence>
<evidence type="ECO:0000256" key="3">
    <source>
        <dbReference type="ARBA" id="ARBA00004496"/>
    </source>
</evidence>
<evidence type="ECO:0000313" key="21">
    <source>
        <dbReference type="EMBL" id="KAH6685419.1"/>
    </source>
</evidence>
<dbReference type="OrthoDB" id="10261039at2759"/>
<reference evidence="21" key="1">
    <citation type="journal article" date="2021" name="Nat. Commun.">
        <title>Genetic determinants of endophytism in the Arabidopsis root mycobiome.</title>
        <authorList>
            <person name="Mesny F."/>
            <person name="Miyauchi S."/>
            <person name="Thiergart T."/>
            <person name="Pickel B."/>
            <person name="Atanasova L."/>
            <person name="Karlsson M."/>
            <person name="Huettel B."/>
            <person name="Barry K.W."/>
            <person name="Haridas S."/>
            <person name="Chen C."/>
            <person name="Bauer D."/>
            <person name="Andreopoulos W."/>
            <person name="Pangilinan J."/>
            <person name="LaButti K."/>
            <person name="Riley R."/>
            <person name="Lipzen A."/>
            <person name="Clum A."/>
            <person name="Drula E."/>
            <person name="Henrissat B."/>
            <person name="Kohler A."/>
            <person name="Grigoriev I.V."/>
            <person name="Martin F.M."/>
            <person name="Hacquard S."/>
        </authorList>
    </citation>
    <scope>NUCLEOTIDE SEQUENCE</scope>
    <source>
        <strain evidence="21">MPI-SDFR-AT-0117</strain>
    </source>
</reference>
<keyword evidence="8 17" id="KW-0436">Ligase</keyword>
<dbReference type="SUPFAM" id="SSF53244">
    <property type="entry name" value="MurD-like peptide ligases, peptide-binding domain"/>
    <property type="match status" value="1"/>
</dbReference>
<comment type="similarity">
    <text evidence="5 17">Belongs to the folylpolyglutamate synthase family.</text>
</comment>
<proteinExistence type="inferred from homology"/>
<evidence type="ECO:0000256" key="5">
    <source>
        <dbReference type="ARBA" id="ARBA00008276"/>
    </source>
</evidence>
<evidence type="ECO:0000256" key="15">
    <source>
        <dbReference type="ARBA" id="ARBA00023136"/>
    </source>
</evidence>
<feature type="binding site" evidence="18">
    <location>
        <position position="390"/>
    </location>
    <ligand>
        <name>ATP</name>
        <dbReference type="ChEBI" id="CHEBI:30616"/>
    </ligand>
</feature>
<evidence type="ECO:0000256" key="12">
    <source>
        <dbReference type="ARBA" id="ARBA00022840"/>
    </source>
</evidence>
<dbReference type="EMBL" id="JAGSXJ010000015">
    <property type="protein sequence ID" value="KAH6685419.1"/>
    <property type="molecule type" value="Genomic_DNA"/>
</dbReference>
<comment type="pathway">
    <text evidence="4 17">Cofactor biosynthesis; tetrahydrofolylpolyglutamate biosynthesis.</text>
</comment>
<keyword evidence="13 19" id="KW-0460">Magnesium</keyword>
<keyword evidence="7 17" id="KW-0554">One-carbon metabolism</keyword>
<evidence type="ECO:0000256" key="1">
    <source>
        <dbReference type="ARBA" id="ARBA00004273"/>
    </source>
</evidence>
<sequence>MRRLISRRHRSPAALQLLLMTPQFRHRPPTLTTATASRTTALQSSRPFHSSPTMSSATSPPGRTYADALATLNLLIPNRAVTSLFEAKPAANANTEDPNLRALPEMLDWLRRAGYSQSDLAALRCIHVAGTKGKGSVCAYLTSILGANPAAGKVGTYTSPHLVSPRERIAIDGAPISAALFARYFFEVWDRLTAAAKAEGVDAATAEGPTTKPFFFRYMTILAFHAFISEGVRSAVVEVGIGGAYDATNVLPKEAVTAAVVTQLGVDHVAMLGDTREKIAWHKAGVIKEGRPVFTRFAEEQPGVMAVLRERAEELGASALVEVADEDVQAWGGVEGGRLTGDFQRYNQALAALAAEEHLAVLEGRTPARKLADLPSALTTSMKHASLRGRHEVLQDARGVRWLLDGAHTTESLAETARWLTSQVASSPNARVVLLFNQQERDASRLLLGFLDEIQQAGGPTFEAAIFSRNDYTAVDAVPESELVMQGACRDAFLERFPEVQAAVAPDLIDAAARITAIEASLRGMGLETVALVTGSMHLVGNLIRVLEPEGDE</sequence>
<comment type="function">
    <text evidence="17">Catalyzes conversion of folates to polyglutamate derivatives allowing concentration of folate compounds in the cell and the intracellular retention of these cofactors, which are important substrates for most of the folate-dependent enzymes that are involved in one-carbon transfer reactions involved in purine, pyrimidine and amino acid synthesis.</text>
</comment>
<dbReference type="PIRSF" id="PIRSF038895">
    <property type="entry name" value="FPGS"/>
    <property type="match status" value="1"/>
</dbReference>
<dbReference type="GO" id="GO:0006730">
    <property type="term" value="P:one-carbon metabolic process"/>
    <property type="evidence" value="ECO:0007669"/>
    <property type="project" value="UniProtKB-KW"/>
</dbReference>
<comment type="catalytic activity">
    <reaction evidence="16 17">
        <text>(6S)-5,6,7,8-tetrahydrofolyl-(gamma-L-Glu)(n) + L-glutamate + ATP = (6S)-5,6,7,8-tetrahydrofolyl-(gamma-L-Glu)(n+1) + ADP + phosphate + H(+)</text>
        <dbReference type="Rhea" id="RHEA:10580"/>
        <dbReference type="Rhea" id="RHEA-COMP:14738"/>
        <dbReference type="Rhea" id="RHEA-COMP:14740"/>
        <dbReference type="ChEBI" id="CHEBI:15378"/>
        <dbReference type="ChEBI" id="CHEBI:29985"/>
        <dbReference type="ChEBI" id="CHEBI:30616"/>
        <dbReference type="ChEBI" id="CHEBI:43474"/>
        <dbReference type="ChEBI" id="CHEBI:141005"/>
        <dbReference type="ChEBI" id="CHEBI:456216"/>
        <dbReference type="EC" id="6.3.2.17"/>
    </reaction>
</comment>
<dbReference type="AlphaFoldDB" id="A0A9P8VAD9"/>
<dbReference type="InterPro" id="IPR023600">
    <property type="entry name" value="Folylpolyglutamate_synth_euk"/>
</dbReference>
<feature type="binding site" evidence="19">
    <location>
        <position position="238"/>
    </location>
    <ligand>
        <name>Mg(2+)</name>
        <dbReference type="ChEBI" id="CHEBI:18420"/>
        <label>1</label>
    </ligand>
</feature>
<feature type="compositionally biased region" description="Low complexity" evidence="20">
    <location>
        <begin position="29"/>
        <end position="61"/>
    </location>
</feature>
<evidence type="ECO:0000256" key="7">
    <source>
        <dbReference type="ARBA" id="ARBA00022563"/>
    </source>
</evidence>
<dbReference type="GO" id="GO:0005524">
    <property type="term" value="F:ATP binding"/>
    <property type="evidence" value="ECO:0007669"/>
    <property type="project" value="UniProtKB-KW"/>
</dbReference>
<keyword evidence="15" id="KW-0472">Membrane</keyword>
<keyword evidence="12 18" id="KW-0067">ATP-binding</keyword>
<dbReference type="InterPro" id="IPR018109">
    <property type="entry name" value="Folylpolyglutamate_synth_CS"/>
</dbReference>
<dbReference type="GO" id="GO:0005743">
    <property type="term" value="C:mitochondrial inner membrane"/>
    <property type="evidence" value="ECO:0007669"/>
    <property type="project" value="UniProtKB-SubCell"/>
</dbReference>
<feature type="binding site" evidence="19">
    <location>
        <position position="159"/>
    </location>
    <ligand>
        <name>Mg(2+)</name>
        <dbReference type="ChEBI" id="CHEBI:18420"/>
        <label>1</label>
    </ligand>
</feature>
<evidence type="ECO:0000256" key="4">
    <source>
        <dbReference type="ARBA" id="ARBA00005150"/>
    </source>
</evidence>
<organism evidence="21 22">
    <name type="scientific">Plectosphaerella plurivora</name>
    <dbReference type="NCBI Taxonomy" id="936078"/>
    <lineage>
        <taxon>Eukaryota</taxon>
        <taxon>Fungi</taxon>
        <taxon>Dikarya</taxon>
        <taxon>Ascomycota</taxon>
        <taxon>Pezizomycotina</taxon>
        <taxon>Sordariomycetes</taxon>
        <taxon>Hypocreomycetidae</taxon>
        <taxon>Glomerellales</taxon>
        <taxon>Plectosphaerellaceae</taxon>
        <taxon>Plectosphaerella</taxon>
    </lineage>
</organism>
<dbReference type="GO" id="GO:0046872">
    <property type="term" value="F:metal ion binding"/>
    <property type="evidence" value="ECO:0007669"/>
    <property type="project" value="UniProtKB-KW"/>
</dbReference>
<evidence type="ECO:0000256" key="14">
    <source>
        <dbReference type="ARBA" id="ARBA00023128"/>
    </source>
</evidence>
<comment type="cofactor">
    <cofactor evidence="17">
        <name>a monovalent cation</name>
        <dbReference type="ChEBI" id="CHEBI:60242"/>
    </cofactor>
    <text evidence="17">A monovalent cation.</text>
</comment>
<evidence type="ECO:0000256" key="16">
    <source>
        <dbReference type="ARBA" id="ARBA00047493"/>
    </source>
</evidence>
<dbReference type="InterPro" id="IPR036615">
    <property type="entry name" value="Mur_ligase_C_dom_sf"/>
</dbReference>
<evidence type="ECO:0000256" key="6">
    <source>
        <dbReference type="ARBA" id="ARBA00022490"/>
    </source>
</evidence>
<evidence type="ECO:0000256" key="18">
    <source>
        <dbReference type="PIRSR" id="PIRSR038895-1"/>
    </source>
</evidence>
<dbReference type="InterPro" id="IPR036565">
    <property type="entry name" value="Mur-like_cat_sf"/>
</dbReference>
<dbReference type="Gene3D" id="3.90.190.20">
    <property type="entry name" value="Mur ligase, C-terminal domain"/>
    <property type="match status" value="1"/>
</dbReference>
<name>A0A9P8VAD9_9PEZI</name>
<evidence type="ECO:0000256" key="11">
    <source>
        <dbReference type="ARBA" id="ARBA00022792"/>
    </source>
</evidence>
<dbReference type="Gene3D" id="3.40.1190.10">
    <property type="entry name" value="Mur-like, catalytic domain"/>
    <property type="match status" value="1"/>
</dbReference>
<dbReference type="GO" id="GO:0005759">
    <property type="term" value="C:mitochondrial matrix"/>
    <property type="evidence" value="ECO:0007669"/>
    <property type="project" value="UniProtKB-SubCell"/>
</dbReference>
<evidence type="ECO:0000256" key="20">
    <source>
        <dbReference type="SAM" id="MobiDB-lite"/>
    </source>
</evidence>
<evidence type="ECO:0000256" key="13">
    <source>
        <dbReference type="ARBA" id="ARBA00022842"/>
    </source>
</evidence>
<comment type="caution">
    <text evidence="21">The sequence shown here is derived from an EMBL/GenBank/DDBJ whole genome shotgun (WGS) entry which is preliminary data.</text>
</comment>
<evidence type="ECO:0000256" key="2">
    <source>
        <dbReference type="ARBA" id="ARBA00004305"/>
    </source>
</evidence>
<gene>
    <name evidence="21" type="ORF">F5X68DRAFT_210128</name>
</gene>